<dbReference type="STRING" id="671987.R0KLU3"/>
<dbReference type="Pfam" id="PF00646">
    <property type="entry name" value="F-box"/>
    <property type="match status" value="1"/>
</dbReference>
<dbReference type="InterPro" id="IPR001810">
    <property type="entry name" value="F-box_dom"/>
</dbReference>
<dbReference type="Gene3D" id="3.80.10.10">
    <property type="entry name" value="Ribonuclease Inhibitor"/>
    <property type="match status" value="1"/>
</dbReference>
<dbReference type="EMBL" id="KB908493">
    <property type="protein sequence ID" value="EOA90074.1"/>
    <property type="molecule type" value="Genomic_DNA"/>
</dbReference>
<dbReference type="InterPro" id="IPR032675">
    <property type="entry name" value="LRR_dom_sf"/>
</dbReference>
<dbReference type="SUPFAM" id="SSF52047">
    <property type="entry name" value="RNI-like"/>
    <property type="match status" value="1"/>
</dbReference>
<dbReference type="GeneID" id="19401928"/>
<dbReference type="RefSeq" id="XP_008022006.1">
    <property type="nucleotide sequence ID" value="XM_008023815.1"/>
</dbReference>
<evidence type="ECO:0000313" key="2">
    <source>
        <dbReference type="EMBL" id="EOA90074.1"/>
    </source>
</evidence>
<organism evidence="2 3">
    <name type="scientific">Exserohilum turcicum (strain 28A)</name>
    <name type="common">Northern leaf blight fungus</name>
    <name type="synonym">Setosphaeria turcica</name>
    <dbReference type="NCBI Taxonomy" id="671987"/>
    <lineage>
        <taxon>Eukaryota</taxon>
        <taxon>Fungi</taxon>
        <taxon>Dikarya</taxon>
        <taxon>Ascomycota</taxon>
        <taxon>Pezizomycotina</taxon>
        <taxon>Dothideomycetes</taxon>
        <taxon>Pleosporomycetidae</taxon>
        <taxon>Pleosporales</taxon>
        <taxon>Pleosporineae</taxon>
        <taxon>Pleosporaceae</taxon>
        <taxon>Exserohilum</taxon>
    </lineage>
</organism>
<dbReference type="AlphaFoldDB" id="R0KLU3"/>
<dbReference type="HOGENOM" id="CLU_669036_0_0_1"/>
<keyword evidence="3" id="KW-1185">Reference proteome</keyword>
<sequence>MTSPMESLPVELFDMIAAHLSLSEHQTLRLTSRRLHHLVHTKFVWLAFSEQSTTLGPSSLDRLIKVSSHQGFREAVKILHIRLLNQEEYEILNTIKRVGRFPPPKRFPRTSGIKDKHIFDEATTFDYVMKNEHPTRLYDGLTRVLKNLPRLKSVSFSAKTSAPSVWELGAEADHVFRSRCFEAVTHAITHSRVKLDEFSMARRKRRRIFYKQADVSFVAFHLGPQLQALQLCFSNLQSLTLSIITGYGAPRPDGWTNRICGFIAAAPKLKNLTLSLDRIDRLSQYSCATVTCLAASCRLSYLEKFELVNCAAHGKDLIELIRAHSSSLRHIVVSNIRLVTSKWCLTLDAVKTCPQLKYLQLVALEDRWTRITTGRQYQDRVQLAWDVRKDNQNISDWLLAINDDNHYD</sequence>
<dbReference type="InterPro" id="IPR036047">
    <property type="entry name" value="F-box-like_dom_sf"/>
</dbReference>
<evidence type="ECO:0000313" key="3">
    <source>
        <dbReference type="Proteomes" id="UP000016935"/>
    </source>
</evidence>
<reference evidence="2 3" key="2">
    <citation type="journal article" date="2013" name="PLoS Genet.">
        <title>Comparative genome structure, secondary metabolite, and effector coding capacity across Cochliobolus pathogens.</title>
        <authorList>
            <person name="Condon B.J."/>
            <person name="Leng Y."/>
            <person name="Wu D."/>
            <person name="Bushley K.E."/>
            <person name="Ohm R.A."/>
            <person name="Otillar R."/>
            <person name="Martin J."/>
            <person name="Schackwitz W."/>
            <person name="Grimwood J."/>
            <person name="MohdZainudin N."/>
            <person name="Xue C."/>
            <person name="Wang R."/>
            <person name="Manning V.A."/>
            <person name="Dhillon B."/>
            <person name="Tu Z.J."/>
            <person name="Steffenson B.J."/>
            <person name="Salamov A."/>
            <person name="Sun H."/>
            <person name="Lowry S."/>
            <person name="LaButti K."/>
            <person name="Han J."/>
            <person name="Copeland A."/>
            <person name="Lindquist E."/>
            <person name="Barry K."/>
            <person name="Schmutz J."/>
            <person name="Baker S.E."/>
            <person name="Ciuffetti L.M."/>
            <person name="Grigoriev I.V."/>
            <person name="Zhong S."/>
            <person name="Turgeon B.G."/>
        </authorList>
    </citation>
    <scope>NUCLEOTIDE SEQUENCE [LARGE SCALE GENOMIC DNA]</scope>
    <source>
        <strain evidence="3">28A</strain>
    </source>
</reference>
<name>R0KLU3_EXST2</name>
<dbReference type="Proteomes" id="UP000016935">
    <property type="component" value="Unassembled WGS sequence"/>
</dbReference>
<accession>R0KLU3</accession>
<proteinExistence type="predicted"/>
<dbReference type="PROSITE" id="PS50181">
    <property type="entry name" value="FBOX"/>
    <property type="match status" value="1"/>
</dbReference>
<dbReference type="OrthoDB" id="5279008at2759"/>
<evidence type="ECO:0000259" key="1">
    <source>
        <dbReference type="PROSITE" id="PS50181"/>
    </source>
</evidence>
<feature type="domain" description="F-box" evidence="1">
    <location>
        <begin position="2"/>
        <end position="48"/>
    </location>
</feature>
<protein>
    <recommendedName>
        <fullName evidence="1">F-box domain-containing protein</fullName>
    </recommendedName>
</protein>
<reference evidence="2 3" key="1">
    <citation type="journal article" date="2012" name="PLoS Pathog.">
        <title>Diverse lifestyles and strategies of plant pathogenesis encoded in the genomes of eighteen Dothideomycetes fungi.</title>
        <authorList>
            <person name="Ohm R.A."/>
            <person name="Feau N."/>
            <person name="Henrissat B."/>
            <person name="Schoch C.L."/>
            <person name="Horwitz B.A."/>
            <person name="Barry K.W."/>
            <person name="Condon B.J."/>
            <person name="Copeland A.C."/>
            <person name="Dhillon B."/>
            <person name="Glaser F."/>
            <person name="Hesse C.N."/>
            <person name="Kosti I."/>
            <person name="LaButti K."/>
            <person name="Lindquist E.A."/>
            <person name="Lucas S."/>
            <person name="Salamov A.A."/>
            <person name="Bradshaw R.E."/>
            <person name="Ciuffetti L."/>
            <person name="Hamelin R.C."/>
            <person name="Kema G.H.J."/>
            <person name="Lawrence C."/>
            <person name="Scott J.A."/>
            <person name="Spatafora J.W."/>
            <person name="Turgeon B.G."/>
            <person name="de Wit P.J.G.M."/>
            <person name="Zhong S."/>
            <person name="Goodwin S.B."/>
            <person name="Grigoriev I.V."/>
        </authorList>
    </citation>
    <scope>NUCLEOTIDE SEQUENCE [LARGE SCALE GENOMIC DNA]</scope>
    <source>
        <strain evidence="3">28A</strain>
    </source>
</reference>
<dbReference type="SUPFAM" id="SSF81383">
    <property type="entry name" value="F-box domain"/>
    <property type="match status" value="1"/>
</dbReference>
<gene>
    <name evidence="2" type="ORF">SETTUDRAFT_182620</name>
</gene>